<evidence type="ECO:0000313" key="1">
    <source>
        <dbReference type="EMBL" id="KAK4028121.1"/>
    </source>
</evidence>
<evidence type="ECO:0000313" key="2">
    <source>
        <dbReference type="Proteomes" id="UP001234178"/>
    </source>
</evidence>
<name>A0ABR0ASP9_9CRUS</name>
<reference evidence="1 2" key="1">
    <citation type="journal article" date="2023" name="Nucleic Acids Res.">
        <title>The hologenome of Daphnia magna reveals possible DNA methylation and microbiome-mediated evolution of the host genome.</title>
        <authorList>
            <person name="Chaturvedi A."/>
            <person name="Li X."/>
            <person name="Dhandapani V."/>
            <person name="Marshall H."/>
            <person name="Kissane S."/>
            <person name="Cuenca-Cambronero M."/>
            <person name="Asole G."/>
            <person name="Calvet F."/>
            <person name="Ruiz-Romero M."/>
            <person name="Marangio P."/>
            <person name="Guigo R."/>
            <person name="Rago D."/>
            <person name="Mirbahai L."/>
            <person name="Eastwood N."/>
            <person name="Colbourne J.K."/>
            <person name="Zhou J."/>
            <person name="Mallon E."/>
            <person name="Orsini L."/>
        </authorList>
    </citation>
    <scope>NUCLEOTIDE SEQUENCE [LARGE SCALE GENOMIC DNA]</scope>
    <source>
        <strain evidence="1">LRV0_1</strain>
    </source>
</reference>
<gene>
    <name evidence="1" type="ORF">OUZ56_017299</name>
</gene>
<accession>A0ABR0ASP9</accession>
<proteinExistence type="predicted"/>
<dbReference type="Proteomes" id="UP001234178">
    <property type="component" value="Unassembled WGS sequence"/>
</dbReference>
<sequence length="220" mass="25476">MSLPLLGQRCDRGEEIIKTIRRYAVQKGSNLRDGIKRCTESASDESSSDELPELDSILVSRTKSSEEGTWKKKIEEFEKKKIVAFVASFLDHNGFSYRSAYNIVAGEKEDWLSLRRDESSAPWTTLRSWKRNVREKSTLRKIRRYAVRKGSNSRDGIKRCPESALDEFSSGELPELGYRFKINMFDCRGQYYDNDSNMSGQYDRLQDRIKAANEKVKYVP</sequence>
<protein>
    <submittedName>
        <fullName evidence="1">Uncharacterized protein</fullName>
    </submittedName>
</protein>
<keyword evidence="2" id="KW-1185">Reference proteome</keyword>
<organism evidence="1 2">
    <name type="scientific">Daphnia magna</name>
    <dbReference type="NCBI Taxonomy" id="35525"/>
    <lineage>
        <taxon>Eukaryota</taxon>
        <taxon>Metazoa</taxon>
        <taxon>Ecdysozoa</taxon>
        <taxon>Arthropoda</taxon>
        <taxon>Crustacea</taxon>
        <taxon>Branchiopoda</taxon>
        <taxon>Diplostraca</taxon>
        <taxon>Cladocera</taxon>
        <taxon>Anomopoda</taxon>
        <taxon>Daphniidae</taxon>
        <taxon>Daphnia</taxon>
    </lineage>
</organism>
<comment type="caution">
    <text evidence="1">The sequence shown here is derived from an EMBL/GenBank/DDBJ whole genome shotgun (WGS) entry which is preliminary data.</text>
</comment>
<dbReference type="EMBL" id="JAOYFB010000038">
    <property type="protein sequence ID" value="KAK4028121.1"/>
    <property type="molecule type" value="Genomic_DNA"/>
</dbReference>